<feature type="region of interest" description="Disordered" evidence="1">
    <location>
        <begin position="363"/>
        <end position="407"/>
    </location>
</feature>
<gene>
    <name evidence="2" type="ORF">HYH02_015484</name>
</gene>
<name>A0A835SF07_9CHLO</name>
<sequence>VLPPSPAPPSPEPPPVCNPCPYSFISEFHYVDSSLLASAKFVELIVPTTLDLSTLSLATYSYSPAGGSLVADIPLGSPPPSSSGVTLAIAPMGGIALVSSGCVEDGVLKVIDYVAYGNDSANPLPADSVSLVALDGPAKGAYYVVLPEDSGVAESVATQPGSSIERTGGGNTGNQGDNADGLRWSATPSGSPGSVDQIFISEFHYVDSSLLASAQFVELIVPTTLDLSTLSLATYSYSPAGGSLVADIPLGSPPPSSSGVTLAMSELPGTGFSVVTVTATPDGPVAAAGGLLPVPNASAPMGGIALVSSGCVEDGVLKVIDYVAYGNDSANPLPADSVSLVALDGPAKGAYYVVLPEDSGVAESVATQPGSSIERTGSGNTGNQGDNADGLRWSATPSGSPGSVDQMSLEVPPAPENPLCGVLPPSPAPPSPEPPPVCNPCPYSFISEFHYVDSSLLASAQFVELIVPTTLDLSTLSLATYRYSPAGGSLVADIPLAILLLPLAA</sequence>
<evidence type="ECO:0000313" key="3">
    <source>
        <dbReference type="Proteomes" id="UP000613740"/>
    </source>
</evidence>
<proteinExistence type="predicted"/>
<feature type="region of interest" description="Disordered" evidence="1">
    <location>
        <begin position="160"/>
        <end position="179"/>
    </location>
</feature>
<protein>
    <submittedName>
        <fullName evidence="2">Uncharacterized protein</fullName>
    </submittedName>
</protein>
<feature type="non-terminal residue" evidence="2">
    <location>
        <position position="1"/>
    </location>
</feature>
<dbReference type="AlphaFoldDB" id="A0A835SF07"/>
<accession>A0A835SF07</accession>
<feature type="compositionally biased region" description="Polar residues" evidence="1">
    <location>
        <begin position="395"/>
        <end position="406"/>
    </location>
</feature>
<feature type="compositionally biased region" description="Polar residues" evidence="1">
    <location>
        <begin position="365"/>
        <end position="386"/>
    </location>
</feature>
<evidence type="ECO:0000313" key="2">
    <source>
        <dbReference type="EMBL" id="KAG2422193.1"/>
    </source>
</evidence>
<organism evidence="2 3">
    <name type="scientific">Chlamydomonas schloesseri</name>
    <dbReference type="NCBI Taxonomy" id="2026947"/>
    <lineage>
        <taxon>Eukaryota</taxon>
        <taxon>Viridiplantae</taxon>
        <taxon>Chlorophyta</taxon>
        <taxon>core chlorophytes</taxon>
        <taxon>Chlorophyceae</taxon>
        <taxon>CS clade</taxon>
        <taxon>Chlamydomonadales</taxon>
        <taxon>Chlamydomonadaceae</taxon>
        <taxon>Chlamydomonas</taxon>
    </lineage>
</organism>
<dbReference type="Proteomes" id="UP000613740">
    <property type="component" value="Unassembled WGS sequence"/>
</dbReference>
<comment type="caution">
    <text evidence="2">The sequence shown here is derived from an EMBL/GenBank/DDBJ whole genome shotgun (WGS) entry which is preliminary data.</text>
</comment>
<dbReference type="OrthoDB" id="560681at2759"/>
<keyword evidence="3" id="KW-1185">Reference proteome</keyword>
<dbReference type="EMBL" id="JAEHOD010000268">
    <property type="protein sequence ID" value="KAG2422193.1"/>
    <property type="molecule type" value="Genomic_DNA"/>
</dbReference>
<reference evidence="2" key="1">
    <citation type="journal article" date="2020" name="bioRxiv">
        <title>Comparative genomics of Chlamydomonas.</title>
        <authorList>
            <person name="Craig R.J."/>
            <person name="Hasan A.R."/>
            <person name="Ness R.W."/>
            <person name="Keightley P.D."/>
        </authorList>
    </citation>
    <scope>NUCLEOTIDE SEQUENCE</scope>
    <source>
        <strain evidence="2">CCAP 11/173</strain>
    </source>
</reference>
<evidence type="ECO:0000256" key="1">
    <source>
        <dbReference type="SAM" id="MobiDB-lite"/>
    </source>
</evidence>